<name>A1ZPG3_MICM2</name>
<evidence type="ECO:0000313" key="2">
    <source>
        <dbReference type="Proteomes" id="UP000004095"/>
    </source>
</evidence>
<keyword evidence="2" id="KW-1185">Reference proteome</keyword>
<gene>
    <name evidence="1" type="ORF">M23134_03770</name>
</gene>
<dbReference type="EMBL" id="AAWS01000021">
    <property type="protein sequence ID" value="EAY27702.1"/>
    <property type="molecule type" value="Genomic_DNA"/>
</dbReference>
<dbReference type="Proteomes" id="UP000004095">
    <property type="component" value="Unassembled WGS sequence"/>
</dbReference>
<dbReference type="InterPro" id="IPR054207">
    <property type="entry name" value="DUF6913"/>
</dbReference>
<dbReference type="RefSeq" id="WP_002699048.1">
    <property type="nucleotide sequence ID" value="NZ_AAWS01000021.1"/>
</dbReference>
<dbReference type="Pfam" id="PF21857">
    <property type="entry name" value="DUF6913"/>
    <property type="match status" value="1"/>
</dbReference>
<dbReference type="AlphaFoldDB" id="A1ZPG3"/>
<organism evidence="1 2">
    <name type="scientific">Microscilla marina ATCC 23134</name>
    <dbReference type="NCBI Taxonomy" id="313606"/>
    <lineage>
        <taxon>Bacteria</taxon>
        <taxon>Pseudomonadati</taxon>
        <taxon>Bacteroidota</taxon>
        <taxon>Cytophagia</taxon>
        <taxon>Cytophagales</taxon>
        <taxon>Microscillaceae</taxon>
        <taxon>Microscilla</taxon>
    </lineage>
</organism>
<dbReference type="OrthoDB" id="980624at2"/>
<sequence>MSSKISDYVFNLRNRFSSKEKSDAERATSNYQEAKSIGILFKIEDDEKHDSLNNFVKKLQNEGKELMLLTYFERLDNSPYNFKYDFFSKKDITTLGKIKSRAVQKFIDTPFDYLYCITVNHFLPFDTILTKSNAKCRIGRYFPEQEDFYELMLDLQEGEGVDHLIEQMLHYTKKLTKN</sequence>
<evidence type="ECO:0000313" key="1">
    <source>
        <dbReference type="EMBL" id="EAY27702.1"/>
    </source>
</evidence>
<reference evidence="1 2" key="1">
    <citation type="submission" date="2007-01" db="EMBL/GenBank/DDBJ databases">
        <authorList>
            <person name="Haygood M."/>
            <person name="Podell S."/>
            <person name="Anderson C."/>
            <person name="Hopkinson B."/>
            <person name="Roe K."/>
            <person name="Barbeau K."/>
            <person name="Gaasterland T."/>
            <person name="Ferriera S."/>
            <person name="Johnson J."/>
            <person name="Kravitz S."/>
            <person name="Beeson K."/>
            <person name="Sutton G."/>
            <person name="Rogers Y.-H."/>
            <person name="Friedman R."/>
            <person name="Frazier M."/>
            <person name="Venter J.C."/>
        </authorList>
    </citation>
    <scope>NUCLEOTIDE SEQUENCE [LARGE SCALE GENOMIC DNA]</scope>
    <source>
        <strain evidence="1 2">ATCC 23134</strain>
    </source>
</reference>
<proteinExistence type="predicted"/>
<comment type="caution">
    <text evidence="1">The sequence shown here is derived from an EMBL/GenBank/DDBJ whole genome shotgun (WGS) entry which is preliminary data.</text>
</comment>
<protein>
    <submittedName>
        <fullName evidence="1">Uncharacterized protein</fullName>
    </submittedName>
</protein>
<accession>A1ZPG3</accession>
<dbReference type="eggNOG" id="ENOG5032VDK">
    <property type="taxonomic scope" value="Bacteria"/>
</dbReference>